<accession>A0A5J5CPL4</accession>
<keyword evidence="2" id="KW-1185">Reference proteome</keyword>
<comment type="caution">
    <text evidence="1">The sequence shown here is derived from an EMBL/GenBank/DDBJ whole genome shotgun (WGS) entry which is preliminary data.</text>
</comment>
<evidence type="ECO:0000313" key="1">
    <source>
        <dbReference type="EMBL" id="KAA8582763.1"/>
    </source>
</evidence>
<proteinExistence type="predicted"/>
<reference evidence="1 2" key="1">
    <citation type="submission" date="2019-08" db="EMBL/GenBank/DDBJ databases">
        <title>A chromosome-level genome assembly, high-density linkage maps, and genome scans reveal the genomic architecture of hybrid incompatibilities underlying speciation via character displacement in darters (Percidae: Etheostominae).</title>
        <authorList>
            <person name="Moran R.L."/>
            <person name="Catchen J.M."/>
            <person name="Fuller R.C."/>
        </authorList>
    </citation>
    <scope>NUCLEOTIDE SEQUENCE [LARGE SCALE GENOMIC DNA]</scope>
    <source>
        <strain evidence="1">EspeVRDwgs_2016</strain>
        <tissue evidence="1">Muscle</tissue>
    </source>
</reference>
<dbReference type="Proteomes" id="UP000327493">
    <property type="component" value="Chromosome 19"/>
</dbReference>
<dbReference type="EMBL" id="VOFY01000019">
    <property type="protein sequence ID" value="KAA8582763.1"/>
    <property type="molecule type" value="Genomic_DNA"/>
</dbReference>
<dbReference type="AlphaFoldDB" id="A0A5J5CPL4"/>
<protein>
    <submittedName>
        <fullName evidence="1">Uncharacterized protein</fullName>
    </submittedName>
</protein>
<name>A0A5J5CPL4_9PERO</name>
<organism evidence="1 2">
    <name type="scientific">Etheostoma spectabile</name>
    <name type="common">orangethroat darter</name>
    <dbReference type="NCBI Taxonomy" id="54343"/>
    <lineage>
        <taxon>Eukaryota</taxon>
        <taxon>Metazoa</taxon>
        <taxon>Chordata</taxon>
        <taxon>Craniata</taxon>
        <taxon>Vertebrata</taxon>
        <taxon>Euteleostomi</taxon>
        <taxon>Actinopterygii</taxon>
        <taxon>Neopterygii</taxon>
        <taxon>Teleostei</taxon>
        <taxon>Neoteleostei</taxon>
        <taxon>Acanthomorphata</taxon>
        <taxon>Eupercaria</taxon>
        <taxon>Perciformes</taxon>
        <taxon>Percoidei</taxon>
        <taxon>Percidae</taxon>
        <taxon>Etheostomatinae</taxon>
        <taxon>Etheostoma</taxon>
    </lineage>
</organism>
<feature type="non-terminal residue" evidence="1">
    <location>
        <position position="19"/>
    </location>
</feature>
<gene>
    <name evidence="1" type="ORF">FQN60_006434</name>
</gene>
<evidence type="ECO:0000313" key="2">
    <source>
        <dbReference type="Proteomes" id="UP000327493"/>
    </source>
</evidence>
<sequence>MVGKVTVEVPGPKEVSYHE</sequence>